<feature type="non-terminal residue" evidence="1">
    <location>
        <position position="54"/>
    </location>
</feature>
<dbReference type="EMBL" id="CABIKO010000801">
    <property type="protein sequence ID" value="VVA39500.1"/>
    <property type="molecule type" value="Genomic_DNA"/>
</dbReference>
<name>A0A5E4GIH0_PRUDU</name>
<protein>
    <submittedName>
        <fullName evidence="1">PREDICTED: LOC109794585 partial</fullName>
    </submittedName>
</protein>
<feature type="non-terminal residue" evidence="1">
    <location>
        <position position="1"/>
    </location>
</feature>
<organism evidence="1 2">
    <name type="scientific">Prunus dulcis</name>
    <name type="common">Almond</name>
    <name type="synonym">Amygdalus dulcis</name>
    <dbReference type="NCBI Taxonomy" id="3755"/>
    <lineage>
        <taxon>Eukaryota</taxon>
        <taxon>Viridiplantae</taxon>
        <taxon>Streptophyta</taxon>
        <taxon>Embryophyta</taxon>
        <taxon>Tracheophyta</taxon>
        <taxon>Spermatophyta</taxon>
        <taxon>Magnoliopsida</taxon>
        <taxon>eudicotyledons</taxon>
        <taxon>Gunneridae</taxon>
        <taxon>Pentapetalae</taxon>
        <taxon>rosids</taxon>
        <taxon>fabids</taxon>
        <taxon>Rosales</taxon>
        <taxon>Rosaceae</taxon>
        <taxon>Amygdaloideae</taxon>
        <taxon>Amygdaleae</taxon>
        <taxon>Prunus</taxon>
    </lineage>
</organism>
<dbReference type="InParanoid" id="A0A5E4GIH0"/>
<reference evidence="2" key="1">
    <citation type="journal article" date="2020" name="Plant J.">
        <title>Transposons played a major role in the diversification between the closely related almond and peach genomes: results from the almond genome sequence.</title>
        <authorList>
            <person name="Alioto T."/>
            <person name="Alexiou K.G."/>
            <person name="Bardil A."/>
            <person name="Barteri F."/>
            <person name="Castanera R."/>
            <person name="Cruz F."/>
            <person name="Dhingra A."/>
            <person name="Duval H."/>
            <person name="Fernandez I Marti A."/>
            <person name="Frias L."/>
            <person name="Galan B."/>
            <person name="Garcia J.L."/>
            <person name="Howad W."/>
            <person name="Gomez-Garrido J."/>
            <person name="Gut M."/>
            <person name="Julca I."/>
            <person name="Morata J."/>
            <person name="Puigdomenech P."/>
            <person name="Ribeca P."/>
            <person name="Rubio Cabetas M.J."/>
            <person name="Vlasova A."/>
            <person name="Wirthensohn M."/>
            <person name="Garcia-Mas J."/>
            <person name="Gabaldon T."/>
            <person name="Casacuberta J.M."/>
            <person name="Arus P."/>
        </authorList>
    </citation>
    <scope>NUCLEOTIDE SEQUENCE [LARGE SCALE GENOMIC DNA]</scope>
    <source>
        <strain evidence="2">cv. Texas</strain>
    </source>
</reference>
<evidence type="ECO:0000313" key="2">
    <source>
        <dbReference type="Proteomes" id="UP000327085"/>
    </source>
</evidence>
<accession>A0A5E4GIH0</accession>
<gene>
    <name evidence="1" type="ORF">ALMOND_2B019354</name>
</gene>
<sequence length="54" mass="6305">KKIGATDFDGAGDPAVAEEWIERMERIMEVMVVPQDRKVILATFFLTRSARHWW</sequence>
<dbReference type="Proteomes" id="UP000327085">
    <property type="component" value="Unassembled WGS sequence"/>
</dbReference>
<dbReference type="AlphaFoldDB" id="A0A5E4GIH0"/>
<dbReference type="Gramene" id="VVA39500">
    <property type="protein sequence ID" value="VVA39500"/>
    <property type="gene ID" value="Prudul26B019354"/>
</dbReference>
<proteinExistence type="predicted"/>
<evidence type="ECO:0000313" key="1">
    <source>
        <dbReference type="EMBL" id="VVA39500.1"/>
    </source>
</evidence>